<proteinExistence type="predicted"/>
<dbReference type="OrthoDB" id="33831at2157"/>
<evidence type="ECO:0000259" key="1">
    <source>
        <dbReference type="SMART" id="SM00933"/>
    </source>
</evidence>
<name>C7P5P8_METFA</name>
<keyword evidence="3" id="KW-1185">Reference proteome</keyword>
<organism evidence="2 3">
    <name type="scientific">Methanocaldococcus fervens (strain DSM 4213 / JCM 15782 / AG86)</name>
    <name type="common">Methanococcus fervens</name>
    <dbReference type="NCBI Taxonomy" id="573064"/>
    <lineage>
        <taxon>Archaea</taxon>
        <taxon>Methanobacteriati</taxon>
        <taxon>Methanobacteriota</taxon>
        <taxon>Methanomada group</taxon>
        <taxon>Methanococci</taxon>
        <taxon>Methanococcales</taxon>
        <taxon>Methanocaldococcaceae</taxon>
        <taxon>Methanocaldococcus</taxon>
    </lineage>
</organism>
<dbReference type="Proteomes" id="UP000001495">
    <property type="component" value="Chromosome"/>
</dbReference>
<accession>C7P5P8</accession>
<dbReference type="STRING" id="573064.Mefer_0038"/>
<reference evidence="2" key="1">
    <citation type="submission" date="2009-08" db="EMBL/GenBank/DDBJ databases">
        <title>Complete sequence of chromosome of Methanocaldococcus fervens AG86.</title>
        <authorList>
            <consortium name="US DOE Joint Genome Institute"/>
            <person name="Lucas S."/>
            <person name="Copeland A."/>
            <person name="Lapidus A."/>
            <person name="Glavina del Rio T."/>
            <person name="Tice H."/>
            <person name="Bruce D."/>
            <person name="Goodwin L."/>
            <person name="Pitluck S."/>
            <person name="Chertkov O."/>
            <person name="Detter J.C."/>
            <person name="Han C."/>
            <person name="Tapia R."/>
            <person name="Larimer F."/>
            <person name="Land M."/>
            <person name="Hauser L."/>
            <person name="Kyrpides N."/>
            <person name="Ovchinnikova G."/>
            <person name="Lupa-Sieprawska M."/>
            <person name="Whitman W.B."/>
        </authorList>
    </citation>
    <scope>NUCLEOTIDE SEQUENCE [LARGE SCALE GENOMIC DNA]</scope>
    <source>
        <strain evidence="2">AG86</strain>
    </source>
</reference>
<dbReference type="RefSeq" id="WP_012794902.1">
    <property type="nucleotide sequence ID" value="NC_013156.1"/>
</dbReference>
<evidence type="ECO:0000313" key="2">
    <source>
        <dbReference type="EMBL" id="ACV23880.1"/>
    </source>
</evidence>
<dbReference type="AlphaFoldDB" id="C7P5P8"/>
<dbReference type="KEGG" id="mfe:Mefer_0038"/>
<gene>
    <name evidence="2" type="ordered locus">Mefer_0038</name>
</gene>
<dbReference type="EMBL" id="CP001696">
    <property type="protein sequence ID" value="ACV23880.1"/>
    <property type="molecule type" value="Genomic_DNA"/>
</dbReference>
<sequence length="360" mass="41559">MIEHLLKNKEQIIKKMEKINGLSYNINEYWIEDNFDKPIEMSFAGGDGSYNHIDYISFSFFGVGAVSFRHKIGEKIKKTKDTYIFDISHPLDIETKLRTYMLTLELKTALYTLKNYDIDYYIIDGSLFSLLIFAKTNIDKADKNKFDSIYKEYKKELDKKIDEELKSGEIGIISKDLELDREDKLLVEHAEYMVTLTKLLKEFKDKLIGISKTSKINIYFNAEIPDIAVFTKFTNKEGYSTPINFIKMLGKKKGEGHSQLSSVMKGINFINEYNGNIETAYIQFVRLEDNCGVVGITSFNKIDKDVLSSLKEISVNGYPYILKKSHETVEITNKKLQSIAKMLNIDDPIARHILGKKKKF</sequence>
<dbReference type="HOGENOM" id="CLU_056881_0_0_2"/>
<dbReference type="SMART" id="SM00933">
    <property type="entry name" value="NurA"/>
    <property type="match status" value="1"/>
</dbReference>
<protein>
    <submittedName>
        <fullName evidence="2">NurA domain protein</fullName>
    </submittedName>
</protein>
<evidence type="ECO:0000313" key="3">
    <source>
        <dbReference type="Proteomes" id="UP000001495"/>
    </source>
</evidence>
<dbReference type="InterPro" id="IPR018977">
    <property type="entry name" value="NurA_domain"/>
</dbReference>
<dbReference type="Pfam" id="PF09376">
    <property type="entry name" value="NurA"/>
    <property type="match status" value="1"/>
</dbReference>
<feature type="domain" description="NurA" evidence="1">
    <location>
        <begin position="41"/>
        <end position="331"/>
    </location>
</feature>
<dbReference type="eggNOG" id="arCOG00367">
    <property type="taxonomic scope" value="Archaea"/>
</dbReference>
<dbReference type="GeneID" id="8364700"/>